<dbReference type="EMBL" id="RDQH01000339">
    <property type="protein sequence ID" value="RXH79501.1"/>
    <property type="molecule type" value="Genomic_DNA"/>
</dbReference>
<organism evidence="1 2">
    <name type="scientific">Malus domestica</name>
    <name type="common">Apple</name>
    <name type="synonym">Pyrus malus</name>
    <dbReference type="NCBI Taxonomy" id="3750"/>
    <lineage>
        <taxon>Eukaryota</taxon>
        <taxon>Viridiplantae</taxon>
        <taxon>Streptophyta</taxon>
        <taxon>Embryophyta</taxon>
        <taxon>Tracheophyta</taxon>
        <taxon>Spermatophyta</taxon>
        <taxon>Magnoliopsida</taxon>
        <taxon>eudicotyledons</taxon>
        <taxon>Gunneridae</taxon>
        <taxon>Pentapetalae</taxon>
        <taxon>rosids</taxon>
        <taxon>fabids</taxon>
        <taxon>Rosales</taxon>
        <taxon>Rosaceae</taxon>
        <taxon>Amygdaloideae</taxon>
        <taxon>Maleae</taxon>
        <taxon>Malus</taxon>
    </lineage>
</organism>
<keyword evidence="2" id="KW-1185">Reference proteome</keyword>
<gene>
    <name evidence="1" type="ORF">DVH24_040648</name>
</gene>
<comment type="caution">
    <text evidence="1">The sequence shown here is derived from an EMBL/GenBank/DDBJ whole genome shotgun (WGS) entry which is preliminary data.</text>
</comment>
<reference evidence="1 2" key="1">
    <citation type="submission" date="2018-10" db="EMBL/GenBank/DDBJ databases">
        <title>A high-quality apple genome assembly.</title>
        <authorList>
            <person name="Hu J."/>
        </authorList>
    </citation>
    <scope>NUCLEOTIDE SEQUENCE [LARGE SCALE GENOMIC DNA]</scope>
    <source>
        <strain evidence="2">cv. HFTH1</strain>
        <tissue evidence="1">Young leaf</tissue>
    </source>
</reference>
<sequence length="125" mass="13630">MWGPPDRSNATCEYSHDDEIVLLLCARVRHTGPTLVFKADGYAKITQEPILVNGKHAIGGLVIINPKLLPNPITMVYFHTILDKALGKNDHPSRPSTSRPLLVLLSQTLGVGQAILNQIEAKLAT</sequence>
<dbReference type="AlphaFoldDB" id="A0A498ID42"/>
<evidence type="ECO:0000313" key="1">
    <source>
        <dbReference type="EMBL" id="RXH79501.1"/>
    </source>
</evidence>
<accession>A0A498ID42</accession>
<protein>
    <submittedName>
        <fullName evidence="1">Uncharacterized protein</fullName>
    </submittedName>
</protein>
<dbReference type="Proteomes" id="UP000290289">
    <property type="component" value="Chromosome 13"/>
</dbReference>
<name>A0A498ID42_MALDO</name>
<proteinExistence type="predicted"/>
<evidence type="ECO:0000313" key="2">
    <source>
        <dbReference type="Proteomes" id="UP000290289"/>
    </source>
</evidence>